<keyword evidence="2 9" id="KW-0479">Metal-binding</keyword>
<dbReference type="HAMAP" id="MF_00118_A">
    <property type="entry name" value="EF_Tu_A"/>
    <property type="match status" value="1"/>
</dbReference>
<evidence type="ECO:0000259" key="10">
    <source>
        <dbReference type="PROSITE" id="PS51722"/>
    </source>
</evidence>
<dbReference type="GO" id="GO:0005737">
    <property type="term" value="C:cytoplasm"/>
    <property type="evidence" value="ECO:0007669"/>
    <property type="project" value="UniProtKB-SubCell"/>
</dbReference>
<evidence type="ECO:0000256" key="8">
    <source>
        <dbReference type="ARBA" id="ARBA00023134"/>
    </source>
</evidence>
<keyword evidence="7 9" id="KW-0648">Protein biosynthesis</keyword>
<feature type="binding site" evidence="9">
    <location>
        <begin position="146"/>
        <end position="149"/>
    </location>
    <ligand>
        <name>GTP</name>
        <dbReference type="ChEBI" id="CHEBI:37565"/>
    </ligand>
</feature>
<dbReference type="Pfam" id="PF03144">
    <property type="entry name" value="GTP_EFTU_D2"/>
    <property type="match status" value="1"/>
</dbReference>
<feature type="binding site" evidence="9">
    <location>
        <begin position="91"/>
        <end position="95"/>
    </location>
    <ligand>
        <name>GTP</name>
        <dbReference type="ChEBI" id="CHEBI:37565"/>
    </ligand>
</feature>
<comment type="function">
    <text evidence="9">GTP hydrolase that promotes the GTP-dependent binding of aminoacyl-tRNA to the A-site of ribosomes during protein biosynthesis.</text>
</comment>
<dbReference type="InterPro" id="IPR004539">
    <property type="entry name" value="Transl_elong_EF1A_euk/arc"/>
</dbReference>
<dbReference type="InterPro" id="IPR000795">
    <property type="entry name" value="T_Tr_GTP-bd_dom"/>
</dbReference>
<dbReference type="PANTHER" id="PTHR23115">
    <property type="entry name" value="TRANSLATION FACTOR"/>
    <property type="match status" value="1"/>
</dbReference>
<comment type="caution">
    <text evidence="11">The sequence shown here is derived from an EMBL/GenBank/DDBJ whole genome shotgun (WGS) entry which is preliminary data.</text>
</comment>
<dbReference type="GO" id="GO:0000287">
    <property type="term" value="F:magnesium ion binding"/>
    <property type="evidence" value="ECO:0007669"/>
    <property type="project" value="UniProtKB-UniRule"/>
</dbReference>
<dbReference type="FunFam" id="2.40.30.10:FF:000005">
    <property type="entry name" value="Elongation factor 1-alpha"/>
    <property type="match status" value="1"/>
</dbReference>
<feature type="binding site" evidence="9">
    <location>
        <begin position="14"/>
        <end position="21"/>
    </location>
    <ligand>
        <name>GTP</name>
        <dbReference type="ChEBI" id="CHEBI:37565"/>
    </ligand>
</feature>
<sequence length="428" mass="46992">MASKLPHMNVVFVGHVDHGKSTMVGRLLFETGAIDQHEIDNFRALAEEHGKGGFEFAYVMDNLKEERERGVTIDLAHKEFKTDKTHFTIIDAPGHRDFVKNMITGTSQADAAVLCISVEEGIMPQTKEHLWLSKVMGIEQMIIAINKMDVGGFDEAKFNKVLEEVKTQTKQVGYAEDKVTMIPTSGWTGDNVAAKSDNMTWWKGGTLLDSLNKLKAPEGMDDLDLRIPIQDVYKISGIGAVPVGRIESGTMKPGTKIVFKPSAHTGGKTAEVKSVEMHHSEVPQAVTGDNVGFNCRGLSHEDIRRGDVGGPESNPPKVARAFKAQVMIMSHPNVITEGYTPVFHAHTAQVACRFDKILAKLDPRTGNVTEENPDFIKAGDAAIVLIKPTKPLAIEEQANFKQLSRFAIRDMGATVGAGMCMKIEENWD</sequence>
<gene>
    <name evidence="9" type="primary">tuf</name>
    <name evidence="11" type="ORF">BEU04_00180</name>
</gene>
<dbReference type="InterPro" id="IPR009000">
    <property type="entry name" value="Transl_B-barrel_sf"/>
</dbReference>
<dbReference type="InterPro" id="IPR050100">
    <property type="entry name" value="TRAFAC_GTPase_members"/>
</dbReference>
<keyword evidence="6 9" id="KW-0460">Magnesium</keyword>
<dbReference type="NCBIfam" id="TIGR00231">
    <property type="entry name" value="small_GTP"/>
    <property type="match status" value="1"/>
</dbReference>
<comment type="subcellular location">
    <subcellularLocation>
        <location evidence="9">Cytoplasm</location>
    </subcellularLocation>
</comment>
<dbReference type="SUPFAM" id="SSF52540">
    <property type="entry name" value="P-loop containing nucleoside triphosphate hydrolases"/>
    <property type="match status" value="1"/>
</dbReference>
<dbReference type="GO" id="GO:0005525">
    <property type="term" value="F:GTP binding"/>
    <property type="evidence" value="ECO:0007669"/>
    <property type="project" value="UniProtKB-UniRule"/>
</dbReference>
<dbReference type="CDD" id="cd03705">
    <property type="entry name" value="EF1_alpha_III"/>
    <property type="match status" value="1"/>
</dbReference>
<dbReference type="InterPro" id="IPR031157">
    <property type="entry name" value="G_TR_CS"/>
</dbReference>
<comment type="similarity">
    <text evidence="9">Belongs to the TRAFAC class translation factor GTPase superfamily. Classic translation factor GTPase family. EF-Tu/EF-1A subfamily.</text>
</comment>
<dbReference type="CDD" id="cd01883">
    <property type="entry name" value="EF1_alpha"/>
    <property type="match status" value="1"/>
</dbReference>
<keyword evidence="1 9" id="KW-0963">Cytoplasm</keyword>
<proteinExistence type="inferred from homology"/>
<keyword evidence="4 9" id="KW-0251">Elongation factor</keyword>
<dbReference type="InterPro" id="IPR027417">
    <property type="entry name" value="P-loop_NTPase"/>
</dbReference>
<dbReference type="EC" id="3.6.5.3" evidence="9"/>
<dbReference type="NCBIfam" id="NF008969">
    <property type="entry name" value="PRK12317.1"/>
    <property type="match status" value="1"/>
</dbReference>
<evidence type="ECO:0000256" key="5">
    <source>
        <dbReference type="ARBA" id="ARBA00022801"/>
    </source>
</evidence>
<dbReference type="PROSITE" id="PS51722">
    <property type="entry name" value="G_TR_2"/>
    <property type="match status" value="1"/>
</dbReference>
<evidence type="ECO:0000256" key="2">
    <source>
        <dbReference type="ARBA" id="ARBA00022723"/>
    </source>
</evidence>
<dbReference type="Pfam" id="PF22594">
    <property type="entry name" value="GTP-eEF1A_C"/>
    <property type="match status" value="1"/>
</dbReference>
<keyword evidence="8 9" id="KW-0342">GTP-binding</keyword>
<dbReference type="GO" id="GO:0003924">
    <property type="term" value="F:GTPase activity"/>
    <property type="evidence" value="ECO:0007669"/>
    <property type="project" value="UniProtKB-UniRule"/>
</dbReference>
<dbReference type="PROSITE" id="PS00301">
    <property type="entry name" value="G_TR_1"/>
    <property type="match status" value="1"/>
</dbReference>
<evidence type="ECO:0000256" key="9">
    <source>
        <dbReference type="HAMAP-Rule" id="MF_00118"/>
    </source>
</evidence>
<dbReference type="SUPFAM" id="SSF50465">
    <property type="entry name" value="EF-Tu/eEF-1alpha/eIF2-gamma C-terminal domain"/>
    <property type="match status" value="1"/>
</dbReference>
<accession>A0A1J5TH42</accession>
<dbReference type="PRINTS" id="PR00315">
    <property type="entry name" value="ELONGATNFCT"/>
</dbReference>
<dbReference type="Proteomes" id="UP000183815">
    <property type="component" value="Unassembled WGS sequence"/>
</dbReference>
<organism evidence="11 12">
    <name type="scientific">Marine Group III euryarchaeote CG-Bathy1</name>
    <dbReference type="NCBI Taxonomy" id="1889001"/>
    <lineage>
        <taxon>Archaea</taxon>
        <taxon>Methanobacteriati</taxon>
        <taxon>Thermoplasmatota</taxon>
        <taxon>Thermoplasmata</taxon>
        <taxon>Candidatus Thermoprofundales</taxon>
    </lineage>
</organism>
<evidence type="ECO:0000256" key="4">
    <source>
        <dbReference type="ARBA" id="ARBA00022768"/>
    </source>
</evidence>
<evidence type="ECO:0000256" key="7">
    <source>
        <dbReference type="ARBA" id="ARBA00022917"/>
    </source>
</evidence>
<dbReference type="Gene3D" id="3.40.50.300">
    <property type="entry name" value="P-loop containing nucleotide triphosphate hydrolases"/>
    <property type="match status" value="1"/>
</dbReference>
<feature type="binding site" evidence="9">
    <location>
        <position position="21"/>
    </location>
    <ligand>
        <name>Mg(2+)</name>
        <dbReference type="ChEBI" id="CHEBI:18420"/>
    </ligand>
</feature>
<dbReference type="InterPro" id="IPR005225">
    <property type="entry name" value="Small_GTP-bd"/>
</dbReference>
<evidence type="ECO:0000313" key="12">
    <source>
        <dbReference type="Proteomes" id="UP000183815"/>
    </source>
</evidence>
<dbReference type="SUPFAM" id="SSF50447">
    <property type="entry name" value="Translation proteins"/>
    <property type="match status" value="1"/>
</dbReference>
<name>A0A1J5TH42_9ARCH</name>
<dbReference type="AlphaFoldDB" id="A0A1J5TH42"/>
<protein>
    <recommendedName>
        <fullName evidence="9">Elongation factor 1-alpha</fullName>
        <shortName evidence="9">EF-1-alpha</shortName>
        <ecNumber evidence="9">3.6.5.3</ecNumber>
    </recommendedName>
    <alternativeName>
        <fullName evidence="9">Elongation factor Tu</fullName>
        <shortName evidence="9">EF-Tu</shortName>
    </alternativeName>
</protein>
<evidence type="ECO:0000313" key="11">
    <source>
        <dbReference type="EMBL" id="OIR20266.1"/>
    </source>
</evidence>
<comment type="catalytic activity">
    <reaction evidence="9">
        <text>GTP + H2O = GDP + phosphate + H(+)</text>
        <dbReference type="Rhea" id="RHEA:19669"/>
        <dbReference type="ChEBI" id="CHEBI:15377"/>
        <dbReference type="ChEBI" id="CHEBI:15378"/>
        <dbReference type="ChEBI" id="CHEBI:37565"/>
        <dbReference type="ChEBI" id="CHEBI:43474"/>
        <dbReference type="ChEBI" id="CHEBI:58189"/>
        <dbReference type="EC" id="3.6.5.3"/>
    </reaction>
</comment>
<dbReference type="GO" id="GO:0003746">
    <property type="term" value="F:translation elongation factor activity"/>
    <property type="evidence" value="ECO:0007669"/>
    <property type="project" value="UniProtKB-UniRule"/>
</dbReference>
<evidence type="ECO:0000256" key="3">
    <source>
        <dbReference type="ARBA" id="ARBA00022741"/>
    </source>
</evidence>
<evidence type="ECO:0000256" key="6">
    <source>
        <dbReference type="ARBA" id="ARBA00022842"/>
    </source>
</evidence>
<dbReference type="InterPro" id="IPR004161">
    <property type="entry name" value="EFTu-like_2"/>
</dbReference>
<dbReference type="InterPro" id="IPR009001">
    <property type="entry name" value="Transl_elong_EF1A/Init_IF2_C"/>
</dbReference>
<dbReference type="NCBIfam" id="TIGR00483">
    <property type="entry name" value="EF-1_alpha"/>
    <property type="match status" value="1"/>
</dbReference>
<evidence type="ECO:0000256" key="1">
    <source>
        <dbReference type="ARBA" id="ARBA00022490"/>
    </source>
</evidence>
<dbReference type="EMBL" id="MIYU01000001">
    <property type="protein sequence ID" value="OIR20266.1"/>
    <property type="molecule type" value="Genomic_DNA"/>
</dbReference>
<keyword evidence="3 9" id="KW-0547">Nucleotide-binding</keyword>
<reference evidence="11 12" key="1">
    <citation type="submission" date="2016-08" db="EMBL/GenBank/DDBJ databases">
        <title>New Insights into Marine Group III Euryarchaeota, from dark to light.</title>
        <authorList>
            <person name="Haro-Moreno J.M."/>
            <person name="Rodriguez-Valera F."/>
            <person name="Lopez-Garcia P."/>
            <person name="Moreira D."/>
            <person name="Martin-Cuadrado A.B."/>
        </authorList>
    </citation>
    <scope>NUCLEOTIDE SEQUENCE [LARGE SCALE GENOMIC DNA]</scope>
    <source>
        <strain evidence="11">CG-Bathy1</strain>
    </source>
</reference>
<feature type="domain" description="Tr-type G" evidence="10">
    <location>
        <begin position="5"/>
        <end position="218"/>
    </location>
</feature>
<dbReference type="CDD" id="cd03693">
    <property type="entry name" value="EF1_alpha_II"/>
    <property type="match status" value="1"/>
</dbReference>
<keyword evidence="5 9" id="KW-0378">Hydrolase</keyword>
<dbReference type="InterPro" id="IPR054696">
    <property type="entry name" value="GTP-eEF1A_C"/>
</dbReference>
<dbReference type="Pfam" id="PF00009">
    <property type="entry name" value="GTP_EFTU"/>
    <property type="match status" value="1"/>
</dbReference>
<dbReference type="Gene3D" id="2.40.30.10">
    <property type="entry name" value="Translation factors"/>
    <property type="match status" value="2"/>
</dbReference>